<dbReference type="Gene3D" id="3.40.50.150">
    <property type="entry name" value="Vaccinia Virus protein VP39"/>
    <property type="match status" value="1"/>
</dbReference>
<dbReference type="EMBL" id="PXYI01000012">
    <property type="protein sequence ID" value="PSJ36628.1"/>
    <property type="molecule type" value="Genomic_DNA"/>
</dbReference>
<dbReference type="InterPro" id="IPR029063">
    <property type="entry name" value="SAM-dependent_MTases_sf"/>
</dbReference>
<dbReference type="OrthoDB" id="3465100at2"/>
<reference evidence="1 2" key="1">
    <citation type="submission" date="2018-03" db="EMBL/GenBank/DDBJ databases">
        <title>The draft genome of Sphingosinicella sp. GL-C-18.</title>
        <authorList>
            <person name="Liu L."/>
            <person name="Li L."/>
            <person name="Liang L."/>
            <person name="Zhang X."/>
            <person name="Wang T."/>
        </authorList>
    </citation>
    <scope>NUCLEOTIDE SEQUENCE [LARGE SCALE GENOMIC DNA]</scope>
    <source>
        <strain evidence="1 2">GL-C-18</strain>
    </source>
</reference>
<gene>
    <name evidence="1" type="ORF">C7I55_24865</name>
</gene>
<proteinExistence type="predicted"/>
<evidence type="ECO:0000313" key="1">
    <source>
        <dbReference type="EMBL" id="PSJ36628.1"/>
    </source>
</evidence>
<sequence>MTPLRIYLSGSIRKGAGDPRSPDHFWTPDDEEFIRADVGVPVELLNPAKTDIRRQDFALNFGCDLHLVSISDVVLVDARKEKGIGVGAEMMFAAQRGIPIITWAPEDTHYRRRKVADVFGEDLTDWTHPFVFGLSDHVVDELAQATALIRALARGTPIPRTVAVERHMERYRLSAARERAGERFVNIGGGVYQDLVGGGAPIEMIGGAPRHRFMDFLYLPTPTALLPPEAMLCVNRWRERRLAERPLLHSSRVRRIAAAVARTLSDLPRIFEIGCGKFPLADDIHCASWTGLEIDPEAVAHLASRGLRCIASPLEVKSEDLRVDLVAALFCMQFSIDDAELALLARLADEAVVLFNIPTRDEALARRRLQQARVLGLSASVLDLHPLGVNDALVLAGCPRASGRVEAAKAAILAQAALEWQSAGATLRWTESEKD</sequence>
<name>A0A2P7QF67_9SPHN</name>
<dbReference type="SUPFAM" id="SSF53335">
    <property type="entry name" value="S-adenosyl-L-methionine-dependent methyltransferases"/>
    <property type="match status" value="1"/>
</dbReference>
<accession>A0A2P7QF67</accession>
<organism evidence="1 2">
    <name type="scientific">Allosphingosinicella deserti</name>
    <dbReference type="NCBI Taxonomy" id="2116704"/>
    <lineage>
        <taxon>Bacteria</taxon>
        <taxon>Pseudomonadati</taxon>
        <taxon>Pseudomonadota</taxon>
        <taxon>Alphaproteobacteria</taxon>
        <taxon>Sphingomonadales</taxon>
        <taxon>Sphingomonadaceae</taxon>
        <taxon>Allosphingosinicella</taxon>
    </lineage>
</organism>
<comment type="caution">
    <text evidence="1">The sequence shown here is derived from an EMBL/GenBank/DDBJ whole genome shotgun (WGS) entry which is preliminary data.</text>
</comment>
<evidence type="ECO:0000313" key="2">
    <source>
        <dbReference type="Proteomes" id="UP000241167"/>
    </source>
</evidence>
<dbReference type="RefSeq" id="WP_106515760.1">
    <property type="nucleotide sequence ID" value="NZ_PXYI01000012.1"/>
</dbReference>
<keyword evidence="2" id="KW-1185">Reference proteome</keyword>
<protein>
    <submittedName>
        <fullName evidence="1">Uncharacterized protein</fullName>
    </submittedName>
</protein>
<dbReference type="Proteomes" id="UP000241167">
    <property type="component" value="Unassembled WGS sequence"/>
</dbReference>
<dbReference type="AlphaFoldDB" id="A0A2P7QF67"/>